<name>A0A2K1DXX7_9FLAO</name>
<accession>A0A2K1DXX7</accession>
<dbReference type="RefSeq" id="WP_103052221.1">
    <property type="nucleotide sequence ID" value="NZ_POWF01000005.1"/>
</dbReference>
<reference evidence="1 2" key="1">
    <citation type="submission" date="2018-01" db="EMBL/GenBank/DDBJ databases">
        <title>The draft genome of Hanstruepera neustonica JCM19743.</title>
        <authorList>
            <person name="He R.-H."/>
            <person name="Du Z.-J."/>
        </authorList>
    </citation>
    <scope>NUCLEOTIDE SEQUENCE [LARGE SCALE GENOMIC DNA]</scope>
    <source>
        <strain evidence="1 2">JCM19743</strain>
    </source>
</reference>
<evidence type="ECO:0000313" key="2">
    <source>
        <dbReference type="Proteomes" id="UP000236641"/>
    </source>
</evidence>
<keyword evidence="2" id="KW-1185">Reference proteome</keyword>
<sequence length="63" mass="7457">MNQIKNIFNKINSWFRNIVLDDVDKTYDGPLPYHKKFGEVKKRTDKKNERIEPGDWFNSGTIG</sequence>
<evidence type="ECO:0000313" key="1">
    <source>
        <dbReference type="EMBL" id="PNQ72885.1"/>
    </source>
</evidence>
<dbReference type="AlphaFoldDB" id="A0A2K1DXX7"/>
<comment type="caution">
    <text evidence="1">The sequence shown here is derived from an EMBL/GenBank/DDBJ whole genome shotgun (WGS) entry which is preliminary data.</text>
</comment>
<dbReference type="EMBL" id="POWF01000005">
    <property type="protein sequence ID" value="PNQ72885.1"/>
    <property type="molecule type" value="Genomic_DNA"/>
</dbReference>
<dbReference type="OrthoDB" id="9940294at2"/>
<gene>
    <name evidence="1" type="ORF">C1T31_09255</name>
</gene>
<dbReference type="Proteomes" id="UP000236641">
    <property type="component" value="Unassembled WGS sequence"/>
</dbReference>
<proteinExistence type="predicted"/>
<organism evidence="1 2">
    <name type="scientific">Hanstruepera neustonica</name>
    <dbReference type="NCBI Taxonomy" id="1445657"/>
    <lineage>
        <taxon>Bacteria</taxon>
        <taxon>Pseudomonadati</taxon>
        <taxon>Bacteroidota</taxon>
        <taxon>Flavobacteriia</taxon>
        <taxon>Flavobacteriales</taxon>
        <taxon>Flavobacteriaceae</taxon>
        <taxon>Hanstruepera</taxon>
    </lineage>
</organism>
<protein>
    <submittedName>
        <fullName evidence="1">Uncharacterized protein</fullName>
    </submittedName>
</protein>